<dbReference type="RefSeq" id="WP_172354759.1">
    <property type="nucleotide sequence ID" value="NZ_BLLH01000001.1"/>
</dbReference>
<feature type="domain" description="HTH cro/C1-type" evidence="1">
    <location>
        <begin position="15"/>
        <end position="61"/>
    </location>
</feature>
<dbReference type="InterPro" id="IPR001387">
    <property type="entry name" value="Cro/C1-type_HTH"/>
</dbReference>
<evidence type="ECO:0000313" key="3">
    <source>
        <dbReference type="Proteomes" id="UP000475928"/>
    </source>
</evidence>
<dbReference type="SUPFAM" id="SSF47413">
    <property type="entry name" value="lambda repressor-like DNA-binding domains"/>
    <property type="match status" value="1"/>
</dbReference>
<gene>
    <name evidence="2" type="ORF">Hs20B_02190</name>
</gene>
<proteinExistence type="predicted"/>
<organism evidence="2 3">
    <name type="scientific">Pseudolactococcus insecticola</name>
    <dbReference type="NCBI Taxonomy" id="2709158"/>
    <lineage>
        <taxon>Bacteria</taxon>
        <taxon>Bacillati</taxon>
        <taxon>Bacillota</taxon>
        <taxon>Bacilli</taxon>
        <taxon>Lactobacillales</taxon>
        <taxon>Streptococcaceae</taxon>
        <taxon>Pseudolactococcus</taxon>
    </lineage>
</organism>
<accession>A0A6A0B5K3</accession>
<dbReference type="EMBL" id="BLLH01000001">
    <property type="protein sequence ID" value="GFH39821.1"/>
    <property type="molecule type" value="Genomic_DNA"/>
</dbReference>
<dbReference type="InterPro" id="IPR010982">
    <property type="entry name" value="Lambda_DNA-bd_dom_sf"/>
</dbReference>
<sequence>MKTNKEFDDLLETSGMKLSVIAKRIGVEPNSLYRWRQRPEILNSETIMKISAATGIDEKTISSLSLNIARKVYKLQHAS</sequence>
<dbReference type="GO" id="GO:0003677">
    <property type="term" value="F:DNA binding"/>
    <property type="evidence" value="ECO:0007669"/>
    <property type="project" value="InterPro"/>
</dbReference>
<dbReference type="AlphaFoldDB" id="A0A6A0B5K3"/>
<protein>
    <recommendedName>
        <fullName evidence="1">HTH cro/C1-type domain-containing protein</fullName>
    </recommendedName>
</protein>
<dbReference type="Pfam" id="PF13443">
    <property type="entry name" value="HTH_26"/>
    <property type="match status" value="1"/>
</dbReference>
<evidence type="ECO:0000259" key="1">
    <source>
        <dbReference type="PROSITE" id="PS50943"/>
    </source>
</evidence>
<keyword evidence="3" id="KW-1185">Reference proteome</keyword>
<dbReference type="PROSITE" id="PS50943">
    <property type="entry name" value="HTH_CROC1"/>
    <property type="match status" value="1"/>
</dbReference>
<comment type="caution">
    <text evidence="2">The sequence shown here is derived from an EMBL/GenBank/DDBJ whole genome shotgun (WGS) entry which is preliminary data.</text>
</comment>
<dbReference type="Proteomes" id="UP000475928">
    <property type="component" value="Unassembled WGS sequence"/>
</dbReference>
<evidence type="ECO:0000313" key="2">
    <source>
        <dbReference type="EMBL" id="GFH39821.1"/>
    </source>
</evidence>
<reference evidence="2 3" key="1">
    <citation type="submission" date="2020-02" db="EMBL/GenBank/DDBJ databases">
        <title>Draft genome sequence of Lactococcus sp. Hs20B0-1.</title>
        <authorList>
            <person name="Noda S."/>
            <person name="Yuki M."/>
            <person name="Ohkuma M."/>
        </authorList>
    </citation>
    <scope>NUCLEOTIDE SEQUENCE [LARGE SCALE GENOMIC DNA]</scope>
    <source>
        <strain evidence="2 3">Hs20B0-1</strain>
    </source>
</reference>
<name>A0A6A0B5K3_9LACT</name>